<feature type="region of interest" description="Disordered" evidence="2">
    <location>
        <begin position="1"/>
        <end position="75"/>
    </location>
</feature>
<comment type="caution">
    <text evidence="3">The sequence shown here is derived from an EMBL/GenBank/DDBJ whole genome shotgun (WGS) entry which is preliminary data.</text>
</comment>
<protein>
    <submittedName>
        <fullName evidence="3">Uncharacterized protein</fullName>
    </submittedName>
</protein>
<evidence type="ECO:0000256" key="1">
    <source>
        <dbReference type="SAM" id="Coils"/>
    </source>
</evidence>
<evidence type="ECO:0000256" key="2">
    <source>
        <dbReference type="SAM" id="MobiDB-lite"/>
    </source>
</evidence>
<proteinExistence type="predicted"/>
<evidence type="ECO:0000313" key="3">
    <source>
        <dbReference type="EMBL" id="KAF5326455.1"/>
    </source>
</evidence>
<feature type="compositionally biased region" description="Polar residues" evidence="2">
    <location>
        <begin position="1"/>
        <end position="12"/>
    </location>
</feature>
<reference evidence="3 4" key="1">
    <citation type="journal article" date="2020" name="ISME J.">
        <title>Uncovering the hidden diversity of litter-decomposition mechanisms in mushroom-forming fungi.</title>
        <authorList>
            <person name="Floudas D."/>
            <person name="Bentzer J."/>
            <person name="Ahren D."/>
            <person name="Johansson T."/>
            <person name="Persson P."/>
            <person name="Tunlid A."/>
        </authorList>
    </citation>
    <scope>NUCLEOTIDE SEQUENCE [LARGE SCALE GENOMIC DNA]</scope>
    <source>
        <strain evidence="3 4">CBS 175.51</strain>
    </source>
</reference>
<keyword evidence="4" id="KW-1185">Reference proteome</keyword>
<gene>
    <name evidence="3" type="ORF">D9611_000963</name>
</gene>
<dbReference type="EMBL" id="JAACJK010000163">
    <property type="protein sequence ID" value="KAF5326455.1"/>
    <property type="molecule type" value="Genomic_DNA"/>
</dbReference>
<feature type="compositionally biased region" description="Acidic residues" evidence="2">
    <location>
        <begin position="300"/>
        <end position="309"/>
    </location>
</feature>
<feature type="coiled-coil region" evidence="1">
    <location>
        <begin position="125"/>
        <end position="177"/>
    </location>
</feature>
<dbReference type="Proteomes" id="UP000541558">
    <property type="component" value="Unassembled WGS sequence"/>
</dbReference>
<name>A0A8H5F7A5_9AGAR</name>
<feature type="compositionally biased region" description="Polar residues" evidence="2">
    <location>
        <begin position="19"/>
        <end position="29"/>
    </location>
</feature>
<dbReference type="OrthoDB" id="10320035at2759"/>
<accession>A0A8H5F7A5</accession>
<keyword evidence="1" id="KW-0175">Coiled coil</keyword>
<dbReference type="AlphaFoldDB" id="A0A8H5F7A5"/>
<feature type="compositionally biased region" description="Basic and acidic residues" evidence="2">
    <location>
        <begin position="55"/>
        <end position="70"/>
    </location>
</feature>
<feature type="region of interest" description="Disordered" evidence="2">
    <location>
        <begin position="281"/>
        <end position="324"/>
    </location>
</feature>
<organism evidence="3 4">
    <name type="scientific">Ephemerocybe angulata</name>
    <dbReference type="NCBI Taxonomy" id="980116"/>
    <lineage>
        <taxon>Eukaryota</taxon>
        <taxon>Fungi</taxon>
        <taxon>Dikarya</taxon>
        <taxon>Basidiomycota</taxon>
        <taxon>Agaricomycotina</taxon>
        <taxon>Agaricomycetes</taxon>
        <taxon>Agaricomycetidae</taxon>
        <taxon>Agaricales</taxon>
        <taxon>Agaricineae</taxon>
        <taxon>Psathyrellaceae</taxon>
        <taxon>Ephemerocybe</taxon>
    </lineage>
</organism>
<evidence type="ECO:0000313" key="4">
    <source>
        <dbReference type="Proteomes" id="UP000541558"/>
    </source>
</evidence>
<sequence length="324" mass="36189">MSNKGWSRLSLTQRKKLPSESQDQPTASHTLPKLVETPAKPDVFPPEIRSSSSCRDSEPRRQSQDLEHKGAPVYNERLGSSAVEAISERDMTISRLVKLLERRDAEVEARDAQIASMSQRLEGALAEKDQTILELTRRLEEASRQVETMEAEYRERLEEQEGRLASLEARVVEKDAIITDMQAKQLAAKVASRVERYPAHAGGIGIPSQRRLQKWPSRRPIHSGTSSTHIQPHLGARLSGIATGSEEFDALRAQYELRIADLADRLAECHAQLMASRNPLASRSLKGRPELSSTRSLSMVEEETDEELEGADKGGSRRRTASHQ</sequence>